<evidence type="ECO:0000313" key="2">
    <source>
        <dbReference type="EMBL" id="KAG8461082.1"/>
    </source>
</evidence>
<feature type="transmembrane region" description="Helical" evidence="1">
    <location>
        <begin position="257"/>
        <end position="282"/>
    </location>
</feature>
<feature type="transmembrane region" description="Helical" evidence="1">
    <location>
        <begin position="153"/>
        <end position="171"/>
    </location>
</feature>
<dbReference type="PANTHER" id="PTHR35136:SF1">
    <property type="entry name" value="CYCLOEUCALENOL CYCLOISOMERASE"/>
    <property type="match status" value="1"/>
</dbReference>
<dbReference type="PANTHER" id="PTHR35136">
    <property type="entry name" value="CYCLOEUCALENOL CYCLOISOMERASE"/>
    <property type="match status" value="1"/>
</dbReference>
<protein>
    <recommendedName>
        <fullName evidence="4">Cycloeucalenol cycloisomerase</fullName>
    </recommendedName>
</protein>
<feature type="transmembrane region" description="Helical" evidence="1">
    <location>
        <begin position="224"/>
        <end position="245"/>
    </location>
</feature>
<keyword evidence="1" id="KW-1133">Transmembrane helix</keyword>
<dbReference type="Proteomes" id="UP000751190">
    <property type="component" value="Unassembled WGS sequence"/>
</dbReference>
<accession>A0A8J5XCH9</accession>
<dbReference type="AlphaFoldDB" id="A0A8J5XCH9"/>
<keyword evidence="1" id="KW-0472">Membrane</keyword>
<keyword evidence="1" id="KW-0812">Transmembrane</keyword>
<proteinExistence type="predicted"/>
<evidence type="ECO:0000313" key="3">
    <source>
        <dbReference type="Proteomes" id="UP000751190"/>
    </source>
</evidence>
<organism evidence="2 3">
    <name type="scientific">Diacronema lutheri</name>
    <name type="common">Unicellular marine alga</name>
    <name type="synonym">Monochrysis lutheri</name>
    <dbReference type="NCBI Taxonomy" id="2081491"/>
    <lineage>
        <taxon>Eukaryota</taxon>
        <taxon>Haptista</taxon>
        <taxon>Haptophyta</taxon>
        <taxon>Pavlovophyceae</taxon>
        <taxon>Pavlovales</taxon>
        <taxon>Pavlovaceae</taxon>
        <taxon>Diacronema</taxon>
    </lineage>
</organism>
<dbReference type="OMA" id="PWYRRYW"/>
<dbReference type="OrthoDB" id="2111841at2759"/>
<feature type="transmembrane region" description="Helical" evidence="1">
    <location>
        <begin position="7"/>
        <end position="30"/>
    </location>
</feature>
<feature type="transmembrane region" description="Helical" evidence="1">
    <location>
        <begin position="78"/>
        <end position="96"/>
    </location>
</feature>
<comment type="caution">
    <text evidence="2">The sequence shown here is derived from an EMBL/GenBank/DDBJ whole genome shotgun (WGS) entry which is preliminary data.</text>
</comment>
<dbReference type="GO" id="GO:0047793">
    <property type="term" value="F:cycloeucalenol cycloisomerase activity"/>
    <property type="evidence" value="ECO:0007669"/>
    <property type="project" value="InterPro"/>
</dbReference>
<feature type="transmembrane region" description="Helical" evidence="1">
    <location>
        <begin position="116"/>
        <end position="132"/>
    </location>
</feature>
<feature type="transmembrane region" description="Helical" evidence="1">
    <location>
        <begin position="191"/>
        <end position="212"/>
    </location>
</feature>
<feature type="transmembrane region" description="Helical" evidence="1">
    <location>
        <begin position="50"/>
        <end position="71"/>
    </location>
</feature>
<reference evidence="2" key="1">
    <citation type="submission" date="2021-05" db="EMBL/GenBank/DDBJ databases">
        <title>The genome of the haptophyte Pavlova lutheri (Diacronema luteri, Pavlovales) - a model for lipid biosynthesis in eukaryotic algae.</title>
        <authorList>
            <person name="Hulatt C.J."/>
            <person name="Posewitz M.C."/>
        </authorList>
    </citation>
    <scope>NUCLEOTIDE SEQUENCE</scope>
    <source>
        <strain evidence="2">NIVA-4/92</strain>
    </source>
</reference>
<dbReference type="EMBL" id="JAGTXO010000028">
    <property type="protein sequence ID" value="KAG8461082.1"/>
    <property type="molecule type" value="Genomic_DNA"/>
</dbReference>
<dbReference type="InterPro" id="IPR020532">
    <property type="entry name" value="Cycloeucalenol_cycloisomerase"/>
</dbReference>
<evidence type="ECO:0008006" key="4">
    <source>
        <dbReference type="Google" id="ProtNLM"/>
    </source>
</evidence>
<name>A0A8J5XCH9_DIALT</name>
<evidence type="ECO:0000256" key="1">
    <source>
        <dbReference type="SAM" id="Phobius"/>
    </source>
</evidence>
<gene>
    <name evidence="2" type="ORF">KFE25_003651</name>
</gene>
<sequence>MDIVLTMVLIFLAQLALLGLLSFALAPYSVPGNWLPEPKGNESKYLYEVWALKYSIFWIGCFAAIVAFQMYERLDENGYMLVCGGLAAPLLLQPFLAPLGPREAAQPLAQRYSFKANAWIFIFSHIGNYWYTHYFYTVLKARYTMPAWRLNDVPLALTFATHFYFTTYHTFSNLMLRKIETTWRPSSARAVFTAASVVAFAYFTAFMETFTISAYPDYSFEDRFMAYTVGSAFYGIYFIVSFPVFYLLDETAAKHTLFQACMEALGSGMLVLMLLDLVRLLLGIPFAMKGALWSCTDCKGARH</sequence>
<keyword evidence="3" id="KW-1185">Reference proteome</keyword>